<sequence length="581" mass="63693">MRRSTVLAVLATALALASDASALPHGDDDMHMGGEMSHSDQTSADSPMSYFAYGKHTGTIITHVALMILGWCFVLPAGVMLSVARSRLALPAQFLFLIVNTLGMLLGIIYNNQTPDLYPNNAHHKIGWIASSVACAQVVMLLIFTYAGRGDADVAASERAVFIPVSMDEMPHHSHYHSTGEFPSWSRHSGQGTEHYSIHSGPSSSTCVSSSADDVEFDKPEEDDLHGGKPAGARNWLRNTFVDRFLASRVPGMVSSRVLSILHVVYMVIDRILLPFGFIAIATGGVTYGGIMRGVEIFNGLAHFIKGGIFFWYGLLTLGRWMGCWSDFGWSWNVKPPAEIVGKTKVRIPSAEFVESLVIFLYGVTNVFLEHLSGWGGAWTPRDLEHVSISVLFFGGGLCGMLFESKRVRTWVNTTVLQGPSQFAAHKHIDSTWHVPGSQRVSLNPMPALVILLLGTMMGSHHQDSMVSSMVHQQWGNLLTGFAVSRILTYVILFLKSPTSYLPSRPPTEVLASFCLVGGGLIFMMSTRDIVETMIYYEIDSMFTMTVGMGLTAFVMAWEVCVIAIKAWAMRRELASQVAAI</sequence>
<dbReference type="VEuPathDB" id="FungiDB:ASPCADRAFT_154037"/>
<evidence type="ECO:0000256" key="1">
    <source>
        <dbReference type="SAM" id="MobiDB-lite"/>
    </source>
</evidence>
<protein>
    <recommendedName>
        <fullName evidence="8">Protein YTP1-like C-terminal domain-containing protein</fullName>
    </recommendedName>
</protein>
<keyword evidence="2" id="KW-1133">Transmembrane helix</keyword>
<feature type="transmembrane region" description="Helical" evidence="2">
    <location>
        <begin position="446"/>
        <end position="463"/>
    </location>
</feature>
<feature type="compositionally biased region" description="Acidic residues" evidence="1">
    <location>
        <begin position="213"/>
        <end position="224"/>
    </location>
</feature>
<dbReference type="OrthoDB" id="4005299at2759"/>
<evidence type="ECO:0000313" key="6">
    <source>
        <dbReference type="EMBL" id="OOF91798.1"/>
    </source>
</evidence>
<dbReference type="AlphaFoldDB" id="A0A1R3RBD5"/>
<name>A0A1R3RBD5_ASPC5</name>
<feature type="transmembrane region" description="Helical" evidence="2">
    <location>
        <begin position="545"/>
        <end position="565"/>
    </location>
</feature>
<evidence type="ECO:0000259" key="4">
    <source>
        <dbReference type="Pfam" id="PF10348"/>
    </source>
</evidence>
<dbReference type="InterPro" id="IPR018827">
    <property type="entry name" value="YTP1_C"/>
</dbReference>
<dbReference type="InterPro" id="IPR018825">
    <property type="entry name" value="DUF2427"/>
</dbReference>
<reference evidence="7" key="1">
    <citation type="journal article" date="2017" name="Genome Biol.">
        <title>Comparative genomics reveals high biological diversity and specific adaptations in the industrially and medically important fungal genus Aspergillus.</title>
        <authorList>
            <person name="de Vries R.P."/>
            <person name="Riley R."/>
            <person name="Wiebenga A."/>
            <person name="Aguilar-Osorio G."/>
            <person name="Amillis S."/>
            <person name="Uchima C.A."/>
            <person name="Anderluh G."/>
            <person name="Asadollahi M."/>
            <person name="Askin M."/>
            <person name="Barry K."/>
            <person name="Battaglia E."/>
            <person name="Bayram O."/>
            <person name="Benocci T."/>
            <person name="Braus-Stromeyer S.A."/>
            <person name="Caldana C."/>
            <person name="Canovas D."/>
            <person name="Cerqueira G.C."/>
            <person name="Chen F."/>
            <person name="Chen W."/>
            <person name="Choi C."/>
            <person name="Clum A."/>
            <person name="Dos Santos R.A."/>
            <person name="Damasio A.R."/>
            <person name="Diallinas G."/>
            <person name="Emri T."/>
            <person name="Fekete E."/>
            <person name="Flipphi M."/>
            <person name="Freyberg S."/>
            <person name="Gallo A."/>
            <person name="Gournas C."/>
            <person name="Habgood R."/>
            <person name="Hainaut M."/>
            <person name="Harispe M.L."/>
            <person name="Henrissat B."/>
            <person name="Hilden K.S."/>
            <person name="Hope R."/>
            <person name="Hossain A."/>
            <person name="Karabika E."/>
            <person name="Karaffa L."/>
            <person name="Karanyi Z."/>
            <person name="Krasevec N."/>
            <person name="Kuo A."/>
            <person name="Kusch H."/>
            <person name="LaButti K."/>
            <person name="Lagendijk E.L."/>
            <person name="Lapidus A."/>
            <person name="Levasseur A."/>
            <person name="Lindquist E."/>
            <person name="Lipzen A."/>
            <person name="Logrieco A.F."/>
            <person name="MacCabe A."/>
            <person name="Maekelae M.R."/>
            <person name="Malavazi I."/>
            <person name="Melin P."/>
            <person name="Meyer V."/>
            <person name="Mielnichuk N."/>
            <person name="Miskei M."/>
            <person name="Molnar A.P."/>
            <person name="Mule G."/>
            <person name="Ngan C.Y."/>
            <person name="Orejas M."/>
            <person name="Orosz E."/>
            <person name="Ouedraogo J.P."/>
            <person name="Overkamp K.M."/>
            <person name="Park H.-S."/>
            <person name="Perrone G."/>
            <person name="Piumi F."/>
            <person name="Punt P.J."/>
            <person name="Ram A.F."/>
            <person name="Ramon A."/>
            <person name="Rauscher S."/>
            <person name="Record E."/>
            <person name="Riano-Pachon D.M."/>
            <person name="Robert V."/>
            <person name="Roehrig J."/>
            <person name="Ruller R."/>
            <person name="Salamov A."/>
            <person name="Salih N.S."/>
            <person name="Samson R.A."/>
            <person name="Sandor E."/>
            <person name="Sanguinetti M."/>
            <person name="Schuetze T."/>
            <person name="Sepcic K."/>
            <person name="Shelest E."/>
            <person name="Sherlock G."/>
            <person name="Sophianopoulou V."/>
            <person name="Squina F.M."/>
            <person name="Sun H."/>
            <person name="Susca A."/>
            <person name="Todd R.B."/>
            <person name="Tsang A."/>
            <person name="Unkles S.E."/>
            <person name="van de Wiele N."/>
            <person name="van Rossen-Uffink D."/>
            <person name="Oliveira J.V."/>
            <person name="Vesth T.C."/>
            <person name="Visser J."/>
            <person name="Yu J.-H."/>
            <person name="Zhou M."/>
            <person name="Andersen M.R."/>
            <person name="Archer D.B."/>
            <person name="Baker S.E."/>
            <person name="Benoit I."/>
            <person name="Brakhage A.A."/>
            <person name="Braus G.H."/>
            <person name="Fischer R."/>
            <person name="Frisvad J.C."/>
            <person name="Goldman G.H."/>
            <person name="Houbraken J."/>
            <person name="Oakley B."/>
            <person name="Pocsi I."/>
            <person name="Scazzocchio C."/>
            <person name="Seiboth B."/>
            <person name="vanKuyk P.A."/>
            <person name="Wortman J."/>
            <person name="Dyer P.S."/>
            <person name="Grigoriev I.V."/>
        </authorList>
    </citation>
    <scope>NUCLEOTIDE SEQUENCE [LARGE SCALE GENOMIC DNA]</scope>
    <source>
        <strain evidence="7">ITEM 5010</strain>
    </source>
</reference>
<dbReference type="PANTHER" id="PTHR31685:SF3">
    <property type="entry name" value="INTEGRAL MEMBRANE PROTEIN (AFU_ORTHOLOGUE AFUA_6G12730)"/>
    <property type="match status" value="1"/>
</dbReference>
<evidence type="ECO:0000259" key="5">
    <source>
        <dbReference type="Pfam" id="PF10355"/>
    </source>
</evidence>
<dbReference type="Pfam" id="PF10348">
    <property type="entry name" value="DUF2427"/>
    <property type="match status" value="1"/>
</dbReference>
<gene>
    <name evidence="6" type="ORF">ASPCADRAFT_154037</name>
</gene>
<evidence type="ECO:0008006" key="8">
    <source>
        <dbReference type="Google" id="ProtNLM"/>
    </source>
</evidence>
<feature type="transmembrane region" description="Helical" evidence="2">
    <location>
        <begin position="60"/>
        <end position="81"/>
    </location>
</feature>
<keyword evidence="7" id="KW-1185">Reference proteome</keyword>
<evidence type="ECO:0000256" key="2">
    <source>
        <dbReference type="SAM" id="Phobius"/>
    </source>
</evidence>
<feature type="chain" id="PRO_5013181577" description="Protein YTP1-like C-terminal domain-containing protein" evidence="3">
    <location>
        <begin position="23"/>
        <end position="581"/>
    </location>
</feature>
<keyword evidence="2" id="KW-0812">Transmembrane</keyword>
<dbReference type="OMA" id="ENYANHM"/>
<feature type="transmembrane region" description="Helical" evidence="2">
    <location>
        <begin position="272"/>
        <end position="291"/>
    </location>
</feature>
<dbReference type="PANTHER" id="PTHR31685">
    <property type="entry name" value="INTEGRAL MEMBRANE PROTEIN (AFU_ORTHOLOGUE AFUA_6G12730)-RELATED"/>
    <property type="match status" value="1"/>
</dbReference>
<feature type="transmembrane region" description="Helical" evidence="2">
    <location>
        <begin position="88"/>
        <end position="110"/>
    </location>
</feature>
<feature type="transmembrane region" description="Helical" evidence="2">
    <location>
        <begin position="297"/>
        <end position="316"/>
    </location>
</feature>
<keyword evidence="3" id="KW-0732">Signal</keyword>
<evidence type="ECO:0000313" key="7">
    <source>
        <dbReference type="Proteomes" id="UP000188318"/>
    </source>
</evidence>
<accession>A0A1R3RBD5</accession>
<proteinExistence type="predicted"/>
<feature type="transmembrane region" description="Helical" evidence="2">
    <location>
        <begin position="126"/>
        <end position="147"/>
    </location>
</feature>
<dbReference type="Pfam" id="PF10355">
    <property type="entry name" value="Ytp1"/>
    <property type="match status" value="1"/>
</dbReference>
<feature type="transmembrane region" description="Helical" evidence="2">
    <location>
        <begin position="475"/>
        <end position="495"/>
    </location>
</feature>
<feature type="domain" description="Protein YTP1-like C-terminal" evidence="5">
    <location>
        <begin position="277"/>
        <end position="566"/>
    </location>
</feature>
<organism evidence="6 7">
    <name type="scientific">Aspergillus carbonarius (strain ITEM 5010)</name>
    <dbReference type="NCBI Taxonomy" id="602072"/>
    <lineage>
        <taxon>Eukaryota</taxon>
        <taxon>Fungi</taxon>
        <taxon>Dikarya</taxon>
        <taxon>Ascomycota</taxon>
        <taxon>Pezizomycotina</taxon>
        <taxon>Eurotiomycetes</taxon>
        <taxon>Eurotiomycetidae</taxon>
        <taxon>Eurotiales</taxon>
        <taxon>Aspergillaceae</taxon>
        <taxon>Aspergillus</taxon>
        <taxon>Aspergillus subgen. Circumdati</taxon>
    </lineage>
</organism>
<feature type="signal peptide" evidence="3">
    <location>
        <begin position="1"/>
        <end position="22"/>
    </location>
</feature>
<keyword evidence="2" id="KW-0472">Membrane</keyword>
<dbReference type="Proteomes" id="UP000188318">
    <property type="component" value="Unassembled WGS sequence"/>
</dbReference>
<evidence type="ECO:0000256" key="3">
    <source>
        <dbReference type="SAM" id="SignalP"/>
    </source>
</evidence>
<feature type="compositionally biased region" description="Low complexity" evidence="1">
    <location>
        <begin position="200"/>
        <end position="211"/>
    </location>
</feature>
<dbReference type="EMBL" id="KV907509">
    <property type="protein sequence ID" value="OOF91798.1"/>
    <property type="molecule type" value="Genomic_DNA"/>
</dbReference>
<feature type="transmembrane region" description="Helical" evidence="2">
    <location>
        <begin position="507"/>
        <end position="525"/>
    </location>
</feature>
<feature type="transmembrane region" description="Helical" evidence="2">
    <location>
        <begin position="353"/>
        <end position="372"/>
    </location>
</feature>
<feature type="region of interest" description="Disordered" evidence="1">
    <location>
        <begin position="181"/>
        <end position="229"/>
    </location>
</feature>
<feature type="domain" description="DUF2427" evidence="4">
    <location>
        <begin position="46"/>
        <end position="145"/>
    </location>
</feature>
<feature type="transmembrane region" description="Helical" evidence="2">
    <location>
        <begin position="384"/>
        <end position="403"/>
    </location>
</feature>
<dbReference type="STRING" id="602072.A0A1R3RBD5"/>